<dbReference type="PROSITE" id="PS50110">
    <property type="entry name" value="RESPONSE_REGULATORY"/>
    <property type="match status" value="1"/>
</dbReference>
<dbReference type="Gene3D" id="6.10.250.690">
    <property type="match status" value="1"/>
</dbReference>
<proteinExistence type="predicted"/>
<sequence length="283" mass="32046">MRHSLGTRAANRPLRELFRLDSELSMTEAPLSTVNASRRDVASTIPLPRILVVEDDEDIARLIVMHLEDLNAELTHCDRGDDALQLARSESWDLMVLDLRLPGVGGLDICRQLREQGSITPILMLTAKSSELDRVLGLELGADDYLTKPFSPLELTARAKALLRRAGMTRQQTRSQENNAEDPPLELGPFSICDRTHRVTMNGDRIELTSREFDLLLHFAKQPGRVFRRSELLDEVWGYGHDGYEHTVNTHINRLRGKIEEDPGNPLYVSTVWGVGYRFQVEP</sequence>
<gene>
    <name evidence="9" type="ORF">R0137_08040</name>
</gene>
<evidence type="ECO:0000259" key="7">
    <source>
        <dbReference type="PROSITE" id="PS50110"/>
    </source>
</evidence>
<dbReference type="SMART" id="SM00862">
    <property type="entry name" value="Trans_reg_C"/>
    <property type="match status" value="1"/>
</dbReference>
<feature type="domain" description="OmpR/PhoB-type" evidence="8">
    <location>
        <begin position="182"/>
        <end position="281"/>
    </location>
</feature>
<keyword evidence="3 5" id="KW-0238">DNA-binding</keyword>
<evidence type="ECO:0000256" key="1">
    <source>
        <dbReference type="ARBA" id="ARBA00022553"/>
    </source>
</evidence>
<feature type="region of interest" description="Disordered" evidence="6">
    <location>
        <begin position="167"/>
        <end position="187"/>
    </location>
</feature>
<feature type="modified residue" description="4-aspartylphosphate" evidence="4">
    <location>
        <position position="98"/>
    </location>
</feature>
<dbReference type="Gene3D" id="1.10.10.10">
    <property type="entry name" value="Winged helix-like DNA-binding domain superfamily/Winged helix DNA-binding domain"/>
    <property type="match status" value="1"/>
</dbReference>
<organism evidence="9 10">
    <name type="scientific">Congregibacter brevis</name>
    <dbReference type="NCBI Taxonomy" id="3081201"/>
    <lineage>
        <taxon>Bacteria</taxon>
        <taxon>Pseudomonadati</taxon>
        <taxon>Pseudomonadota</taxon>
        <taxon>Gammaproteobacteria</taxon>
        <taxon>Cellvibrionales</taxon>
        <taxon>Halieaceae</taxon>
        <taxon>Congregibacter</taxon>
    </lineage>
</organism>
<dbReference type="Gene3D" id="3.40.50.2300">
    <property type="match status" value="1"/>
</dbReference>
<feature type="DNA-binding region" description="OmpR/PhoB-type" evidence="5">
    <location>
        <begin position="182"/>
        <end position="281"/>
    </location>
</feature>
<dbReference type="InterPro" id="IPR001789">
    <property type="entry name" value="Sig_transdc_resp-reg_receiver"/>
</dbReference>
<dbReference type="InterPro" id="IPR036388">
    <property type="entry name" value="WH-like_DNA-bd_sf"/>
</dbReference>
<dbReference type="InterPro" id="IPR011006">
    <property type="entry name" value="CheY-like_superfamily"/>
</dbReference>
<dbReference type="Proteomes" id="UP001626549">
    <property type="component" value="Chromosome"/>
</dbReference>
<dbReference type="PANTHER" id="PTHR48111:SF40">
    <property type="entry name" value="PHOSPHATE REGULON TRANSCRIPTIONAL REGULATORY PROTEIN PHOB"/>
    <property type="match status" value="1"/>
</dbReference>
<dbReference type="InterPro" id="IPR016032">
    <property type="entry name" value="Sig_transdc_resp-reg_C-effctor"/>
</dbReference>
<dbReference type="SUPFAM" id="SSF52172">
    <property type="entry name" value="CheY-like"/>
    <property type="match status" value="1"/>
</dbReference>
<keyword evidence="2" id="KW-0902">Two-component regulatory system</keyword>
<keyword evidence="1 4" id="KW-0597">Phosphoprotein</keyword>
<dbReference type="PANTHER" id="PTHR48111">
    <property type="entry name" value="REGULATOR OF RPOS"/>
    <property type="match status" value="1"/>
</dbReference>
<evidence type="ECO:0000256" key="3">
    <source>
        <dbReference type="ARBA" id="ARBA00023125"/>
    </source>
</evidence>
<evidence type="ECO:0000313" key="9">
    <source>
        <dbReference type="EMBL" id="WOJ98510.1"/>
    </source>
</evidence>
<dbReference type="Pfam" id="PF00072">
    <property type="entry name" value="Response_reg"/>
    <property type="match status" value="1"/>
</dbReference>
<evidence type="ECO:0000256" key="6">
    <source>
        <dbReference type="SAM" id="MobiDB-lite"/>
    </source>
</evidence>
<keyword evidence="10" id="KW-1185">Reference proteome</keyword>
<dbReference type="CDD" id="cd00383">
    <property type="entry name" value="trans_reg_C"/>
    <property type="match status" value="1"/>
</dbReference>
<protein>
    <submittedName>
        <fullName evidence="9">Response regulator transcription factor</fullName>
    </submittedName>
</protein>
<evidence type="ECO:0000256" key="2">
    <source>
        <dbReference type="ARBA" id="ARBA00023012"/>
    </source>
</evidence>
<dbReference type="InterPro" id="IPR039420">
    <property type="entry name" value="WalR-like"/>
</dbReference>
<evidence type="ECO:0000259" key="8">
    <source>
        <dbReference type="PROSITE" id="PS51755"/>
    </source>
</evidence>
<evidence type="ECO:0000256" key="5">
    <source>
        <dbReference type="PROSITE-ProRule" id="PRU01091"/>
    </source>
</evidence>
<feature type="compositionally biased region" description="Polar residues" evidence="6">
    <location>
        <begin position="169"/>
        <end position="178"/>
    </location>
</feature>
<evidence type="ECO:0000256" key="4">
    <source>
        <dbReference type="PROSITE-ProRule" id="PRU00169"/>
    </source>
</evidence>
<accession>A0ABZ0IHG7</accession>
<feature type="domain" description="Response regulatory" evidence="7">
    <location>
        <begin position="49"/>
        <end position="163"/>
    </location>
</feature>
<dbReference type="SUPFAM" id="SSF46894">
    <property type="entry name" value="C-terminal effector domain of the bipartite response regulators"/>
    <property type="match status" value="1"/>
</dbReference>
<name>A0ABZ0IHG7_9GAMM</name>
<dbReference type="Pfam" id="PF00486">
    <property type="entry name" value="Trans_reg_C"/>
    <property type="match status" value="1"/>
</dbReference>
<dbReference type="SMART" id="SM00448">
    <property type="entry name" value="REC"/>
    <property type="match status" value="1"/>
</dbReference>
<dbReference type="RefSeq" id="WP_407329869.1">
    <property type="nucleotide sequence ID" value="NZ_CP136865.1"/>
</dbReference>
<evidence type="ECO:0000313" key="10">
    <source>
        <dbReference type="Proteomes" id="UP001626549"/>
    </source>
</evidence>
<reference evidence="9 10" key="1">
    <citation type="submission" date="2023-10" db="EMBL/GenBank/DDBJ databases">
        <title>Two novel species belonging to the OM43/NOR5 clade.</title>
        <authorList>
            <person name="Park M."/>
        </authorList>
    </citation>
    <scope>NUCLEOTIDE SEQUENCE [LARGE SCALE GENOMIC DNA]</scope>
    <source>
        <strain evidence="9 10">IMCC45268</strain>
    </source>
</reference>
<dbReference type="PROSITE" id="PS51755">
    <property type="entry name" value="OMPR_PHOB"/>
    <property type="match status" value="1"/>
</dbReference>
<dbReference type="InterPro" id="IPR001867">
    <property type="entry name" value="OmpR/PhoB-type_DNA-bd"/>
</dbReference>
<dbReference type="EMBL" id="CP136865">
    <property type="protein sequence ID" value="WOJ98510.1"/>
    <property type="molecule type" value="Genomic_DNA"/>
</dbReference>